<name>A0A1D2JLB7_PARBR</name>
<dbReference type="EMBL" id="LZYO01000037">
    <property type="protein sequence ID" value="ODH40890.1"/>
    <property type="molecule type" value="Genomic_DNA"/>
</dbReference>
<comment type="caution">
    <text evidence="1">The sequence shown here is derived from an EMBL/GenBank/DDBJ whole genome shotgun (WGS) entry which is preliminary data.</text>
</comment>
<organism evidence="1 2">
    <name type="scientific">Paracoccidioides brasiliensis</name>
    <dbReference type="NCBI Taxonomy" id="121759"/>
    <lineage>
        <taxon>Eukaryota</taxon>
        <taxon>Fungi</taxon>
        <taxon>Dikarya</taxon>
        <taxon>Ascomycota</taxon>
        <taxon>Pezizomycotina</taxon>
        <taxon>Eurotiomycetes</taxon>
        <taxon>Eurotiomycetidae</taxon>
        <taxon>Onygenales</taxon>
        <taxon>Ajellomycetaceae</taxon>
        <taxon>Paracoccidioides</taxon>
    </lineage>
</organism>
<dbReference type="AlphaFoldDB" id="A0A1D2JLB7"/>
<evidence type="ECO:0000313" key="2">
    <source>
        <dbReference type="Proteomes" id="UP000242814"/>
    </source>
</evidence>
<evidence type="ECO:0000313" key="1">
    <source>
        <dbReference type="EMBL" id="ODH40890.1"/>
    </source>
</evidence>
<gene>
    <name evidence="1" type="ORF">ACO22_01489</name>
</gene>
<dbReference type="Proteomes" id="UP000242814">
    <property type="component" value="Unassembled WGS sequence"/>
</dbReference>
<sequence length="81" mass="9353">MPGALQRCQKFENIQHQQMLATRSKMDTIELHAWFQQSGFVVTTLQHITLGLQYAMVTLDIAEAKDFTRDIEETSEPPCKR</sequence>
<reference evidence="1 2" key="1">
    <citation type="submission" date="2016-06" db="EMBL/GenBank/DDBJ databases">
        <authorList>
            <person name="Kjaerup R.B."/>
            <person name="Dalgaard T.S."/>
            <person name="Juul-Madsen H.R."/>
        </authorList>
    </citation>
    <scope>NUCLEOTIDE SEQUENCE [LARGE SCALE GENOMIC DNA]</scope>
    <source>
        <strain evidence="1 2">Pb300</strain>
    </source>
</reference>
<proteinExistence type="predicted"/>
<protein>
    <submittedName>
        <fullName evidence="1">Uncharacterized protein</fullName>
    </submittedName>
</protein>
<accession>A0A1D2JLB7</accession>